<reference evidence="3 4" key="1">
    <citation type="submission" date="2020-12" db="EMBL/GenBank/DDBJ databases">
        <title>Brachybacterium sp. MASK1Z-5, whole genome shotgun sequence.</title>
        <authorList>
            <person name="Tuo L."/>
        </authorList>
    </citation>
    <scope>NUCLEOTIDE SEQUENCE [LARGE SCALE GENOMIC DNA]</scope>
    <source>
        <strain evidence="3 4">MASK1Z-5</strain>
    </source>
</reference>
<accession>A0ABS1B7W2</accession>
<evidence type="ECO:0000259" key="2">
    <source>
        <dbReference type="Pfam" id="PF01936"/>
    </source>
</evidence>
<evidence type="ECO:0000313" key="4">
    <source>
        <dbReference type="Proteomes" id="UP000612352"/>
    </source>
</evidence>
<feature type="region of interest" description="Disordered" evidence="1">
    <location>
        <begin position="223"/>
        <end position="245"/>
    </location>
</feature>
<feature type="compositionally biased region" description="Acidic residues" evidence="1">
    <location>
        <begin position="236"/>
        <end position="245"/>
    </location>
</feature>
<feature type="domain" description="NYN" evidence="2">
    <location>
        <begin position="114"/>
        <end position="189"/>
    </location>
</feature>
<evidence type="ECO:0000256" key="1">
    <source>
        <dbReference type="SAM" id="MobiDB-lite"/>
    </source>
</evidence>
<organism evidence="3 4">
    <name type="scientific">Brachybacterium halotolerans</name>
    <dbReference type="NCBI Taxonomy" id="2795215"/>
    <lineage>
        <taxon>Bacteria</taxon>
        <taxon>Bacillati</taxon>
        <taxon>Actinomycetota</taxon>
        <taxon>Actinomycetes</taxon>
        <taxon>Micrococcales</taxon>
        <taxon>Dermabacteraceae</taxon>
        <taxon>Brachybacterium</taxon>
    </lineage>
</organism>
<comment type="caution">
    <text evidence="3">The sequence shown here is derived from an EMBL/GenBank/DDBJ whole genome shotgun (WGS) entry which is preliminary data.</text>
</comment>
<dbReference type="Proteomes" id="UP000612352">
    <property type="component" value="Unassembled WGS sequence"/>
</dbReference>
<dbReference type="InterPro" id="IPR021139">
    <property type="entry name" value="NYN"/>
</dbReference>
<name>A0ABS1B7W2_9MICO</name>
<dbReference type="Gene3D" id="3.40.50.1010">
    <property type="entry name" value="5'-nuclease"/>
    <property type="match status" value="1"/>
</dbReference>
<keyword evidence="4" id="KW-1185">Reference proteome</keyword>
<sequence length="245" mass="28287">MREIVTAIMVDGGFYRRRARRLFGEKTAAERADELMEYCRRHIRTSRSHLYRIYYYDCPPSDKVIFHPLTRQHVNLAKTPEHGWMSEFLETIVRKRKVALRRGEELETQQGYTLKPTPLKKLCSGAIAIQNLTEQDFSLDITQKGVDMRIGLDIASLAERRAVNQIIMISGDSDFVPAAKHARREGIDFILDPMWAPVAKSLNEHVDGVRECVRRDPSNRLDPLHVEKLHANEPSPDLDPDREEL</sequence>
<dbReference type="EMBL" id="JAEDAJ010000002">
    <property type="protein sequence ID" value="MBK0330751.1"/>
    <property type="molecule type" value="Genomic_DNA"/>
</dbReference>
<dbReference type="Pfam" id="PF01936">
    <property type="entry name" value="NYN"/>
    <property type="match status" value="1"/>
</dbReference>
<dbReference type="CDD" id="cd18722">
    <property type="entry name" value="PIN_NicB-like"/>
    <property type="match status" value="1"/>
</dbReference>
<gene>
    <name evidence="3" type="ORF">I8D64_04980</name>
</gene>
<protein>
    <submittedName>
        <fullName evidence="3">NYN domain-containing protein</fullName>
    </submittedName>
</protein>
<proteinExistence type="predicted"/>
<evidence type="ECO:0000313" key="3">
    <source>
        <dbReference type="EMBL" id="MBK0330751.1"/>
    </source>
</evidence>